<dbReference type="GO" id="GO:0004553">
    <property type="term" value="F:hydrolase activity, hydrolyzing O-glycosyl compounds"/>
    <property type="evidence" value="ECO:0007669"/>
    <property type="project" value="InterPro"/>
</dbReference>
<dbReference type="GO" id="GO:0005975">
    <property type="term" value="P:carbohydrate metabolic process"/>
    <property type="evidence" value="ECO:0007669"/>
    <property type="project" value="InterPro"/>
</dbReference>
<organism evidence="7 8">
    <name type="scientific">Vermiconidia calcicola</name>
    <dbReference type="NCBI Taxonomy" id="1690605"/>
    <lineage>
        <taxon>Eukaryota</taxon>
        <taxon>Fungi</taxon>
        <taxon>Dikarya</taxon>
        <taxon>Ascomycota</taxon>
        <taxon>Pezizomycotina</taxon>
        <taxon>Dothideomycetes</taxon>
        <taxon>Dothideomycetidae</taxon>
        <taxon>Mycosphaerellales</taxon>
        <taxon>Extremaceae</taxon>
        <taxon>Vermiconidia</taxon>
    </lineage>
</organism>
<dbReference type="InterPro" id="IPR023296">
    <property type="entry name" value="Glyco_hydro_beta-prop_sf"/>
</dbReference>
<proteinExistence type="inferred from homology"/>
<keyword evidence="2" id="KW-0732">Signal</keyword>
<dbReference type="InterPro" id="IPR006710">
    <property type="entry name" value="Glyco_hydro_43"/>
</dbReference>
<dbReference type="Proteomes" id="UP001345827">
    <property type="component" value="Unassembled WGS sequence"/>
</dbReference>
<comment type="caution">
    <text evidence="7">The sequence shown here is derived from an EMBL/GenBank/DDBJ whole genome shotgun (WGS) entry which is preliminary data.</text>
</comment>
<accession>A0AAV9PY46</accession>
<keyword evidence="4 5" id="KW-0326">Glycosidase</keyword>
<dbReference type="EMBL" id="JAXLQG010000016">
    <property type="protein sequence ID" value="KAK5531874.1"/>
    <property type="molecule type" value="Genomic_DNA"/>
</dbReference>
<evidence type="ECO:0000256" key="1">
    <source>
        <dbReference type="ARBA" id="ARBA00009865"/>
    </source>
</evidence>
<evidence type="ECO:0000256" key="5">
    <source>
        <dbReference type="RuleBase" id="RU361187"/>
    </source>
</evidence>
<dbReference type="SUPFAM" id="SSF75005">
    <property type="entry name" value="Arabinanase/levansucrase/invertase"/>
    <property type="match status" value="1"/>
</dbReference>
<keyword evidence="3 5" id="KW-0378">Hydrolase</keyword>
<gene>
    <name evidence="7" type="ORF">LTR25_008204</name>
</gene>
<feature type="compositionally biased region" description="Basic and acidic residues" evidence="6">
    <location>
        <begin position="316"/>
        <end position="335"/>
    </location>
</feature>
<evidence type="ECO:0000256" key="4">
    <source>
        <dbReference type="ARBA" id="ARBA00023295"/>
    </source>
</evidence>
<evidence type="ECO:0000256" key="3">
    <source>
        <dbReference type="ARBA" id="ARBA00022801"/>
    </source>
</evidence>
<dbReference type="PANTHER" id="PTHR43817">
    <property type="entry name" value="GLYCOSYL HYDROLASE"/>
    <property type="match status" value="1"/>
</dbReference>
<evidence type="ECO:0008006" key="9">
    <source>
        <dbReference type="Google" id="ProtNLM"/>
    </source>
</evidence>
<evidence type="ECO:0000256" key="6">
    <source>
        <dbReference type="SAM" id="MobiDB-lite"/>
    </source>
</evidence>
<protein>
    <recommendedName>
        <fullName evidence="9">Alpha-L-arabinofuranosidase II</fullName>
    </recommendedName>
</protein>
<feature type="region of interest" description="Disordered" evidence="6">
    <location>
        <begin position="236"/>
        <end position="340"/>
    </location>
</feature>
<evidence type="ECO:0000313" key="7">
    <source>
        <dbReference type="EMBL" id="KAK5531874.1"/>
    </source>
</evidence>
<evidence type="ECO:0000313" key="8">
    <source>
        <dbReference type="Proteomes" id="UP001345827"/>
    </source>
</evidence>
<sequence length="354" mass="39508">MSNIPIADIDTPDPWMIRHNNTFYLTFTLGNRVEIWASSSMENFRSPQTQKITAWQPSPGTPWSIDLWAPELHYLHGTWYVYFCAAHPGHGNPSHRTVLLRSSSQDPMDSLAWSFLGPLHGLPDHWNIDATVLRLRNKLYCCYSGWPLGDSSDTQQDLFLIELANPEHALAHTLTCISRAELPWERPDGGRRGVNEGPTWLSMSVCGGEFEGIVYSANGSWTSDYTLGLLHYTGNGDDPLNPKSWRKRPTPLLKSCRDKGGPFGPGHASFIPVVDEGPRKFDGRNEGGPLPAAGSSGWRSGRGGGMAGLQQQQQQQRDRKGHEEPTKHRSADHQRPGGLLHEIGNMIRKKINEF</sequence>
<reference evidence="7 8" key="1">
    <citation type="submission" date="2023-06" db="EMBL/GenBank/DDBJ databases">
        <title>Black Yeasts Isolated from many extreme environments.</title>
        <authorList>
            <person name="Coleine C."/>
            <person name="Stajich J.E."/>
            <person name="Selbmann L."/>
        </authorList>
    </citation>
    <scope>NUCLEOTIDE SEQUENCE [LARGE SCALE GENOMIC DNA]</scope>
    <source>
        <strain evidence="7 8">CCFEE 5887</strain>
    </source>
</reference>
<dbReference type="Pfam" id="PF04616">
    <property type="entry name" value="Glyco_hydro_43"/>
    <property type="match status" value="1"/>
</dbReference>
<name>A0AAV9PY46_9PEZI</name>
<dbReference type="AlphaFoldDB" id="A0AAV9PY46"/>
<keyword evidence="8" id="KW-1185">Reference proteome</keyword>
<dbReference type="CDD" id="cd18820">
    <property type="entry name" value="GH43_LbAraf43-like"/>
    <property type="match status" value="1"/>
</dbReference>
<evidence type="ECO:0000256" key="2">
    <source>
        <dbReference type="ARBA" id="ARBA00022729"/>
    </source>
</evidence>
<comment type="similarity">
    <text evidence="1 5">Belongs to the glycosyl hydrolase 43 family.</text>
</comment>
<feature type="compositionally biased region" description="Basic and acidic residues" evidence="6">
    <location>
        <begin position="276"/>
        <end position="285"/>
    </location>
</feature>
<dbReference type="Gene3D" id="2.115.10.20">
    <property type="entry name" value="Glycosyl hydrolase domain, family 43"/>
    <property type="match status" value="1"/>
</dbReference>
<dbReference type="PANTHER" id="PTHR43817:SF1">
    <property type="entry name" value="HYDROLASE, FAMILY 43, PUTATIVE (AFU_ORTHOLOGUE AFUA_3G01660)-RELATED"/>
    <property type="match status" value="1"/>
</dbReference>